<dbReference type="Pfam" id="PF13400">
    <property type="entry name" value="Tad"/>
    <property type="match status" value="1"/>
</dbReference>
<dbReference type="EMBL" id="JAAMFM010000005">
    <property type="protein sequence ID" value="NVM94440.1"/>
    <property type="molecule type" value="Genomic_DNA"/>
</dbReference>
<organism evidence="2 3">
    <name type="scientific">Arthrobacter wenxiniae</name>
    <dbReference type="NCBI Taxonomy" id="2713570"/>
    <lineage>
        <taxon>Bacteria</taxon>
        <taxon>Bacillati</taxon>
        <taxon>Actinomycetota</taxon>
        <taxon>Actinomycetes</taxon>
        <taxon>Micrococcales</taxon>
        <taxon>Micrococcaceae</taxon>
        <taxon>Arthrobacter</taxon>
    </lineage>
</organism>
<keyword evidence="3" id="KW-1185">Reference proteome</keyword>
<dbReference type="Proteomes" id="UP000543556">
    <property type="component" value="Unassembled WGS sequence"/>
</dbReference>
<comment type="caution">
    <text evidence="2">The sequence shown here is derived from an EMBL/GenBank/DDBJ whole genome shotgun (WGS) entry which is preliminary data.</text>
</comment>
<accession>A0A7Y7IG77</accession>
<dbReference type="AlphaFoldDB" id="A0A7Y7IG77"/>
<name>A0A7Y7IG77_9MICC</name>
<evidence type="ECO:0000313" key="3">
    <source>
        <dbReference type="Proteomes" id="UP000543556"/>
    </source>
</evidence>
<proteinExistence type="predicted"/>
<reference evidence="2 3" key="1">
    <citation type="submission" date="2020-02" db="EMBL/GenBank/DDBJ databases">
        <title>Genome sequence of strain AETb3-4.</title>
        <authorList>
            <person name="Gao J."/>
            <person name="Zhang X."/>
        </authorList>
    </citation>
    <scope>NUCLEOTIDE SEQUENCE [LARGE SCALE GENOMIC DNA]</scope>
    <source>
        <strain evidence="2 3">AETb3-4</strain>
    </source>
</reference>
<feature type="domain" description="Putative Flp pilus-assembly TadG-like N-terminal" evidence="1">
    <location>
        <begin position="2"/>
        <end position="42"/>
    </location>
</feature>
<protein>
    <recommendedName>
        <fullName evidence="1">Putative Flp pilus-assembly TadG-like N-terminal domain-containing protein</fullName>
    </recommendedName>
</protein>
<dbReference type="InterPro" id="IPR028087">
    <property type="entry name" value="Tad_N"/>
</dbReference>
<evidence type="ECO:0000259" key="1">
    <source>
        <dbReference type="Pfam" id="PF13400"/>
    </source>
</evidence>
<evidence type="ECO:0000313" key="2">
    <source>
        <dbReference type="EMBL" id="NVM94440.1"/>
    </source>
</evidence>
<sequence>MAIITALSMVVLLGCAAMVIDAGSIYFERTQLQTGADAAALAIAQNCAAGNCGDPNATATALAGQNNHTSSASGTATLDLAANTVTVNTGTLTAAGQHVLTNTFGAILGIPTSTVTARATASWGSPAAATVFPFTTPRCIYDQTPPGQVLWITTTSSCTDASGNVVPGGFGWLDQSSPCAAVVDLTAEVGSQPGKSGPPCNMSTIVNTTILIPVYAVASGQGTNATYSISGFAAFHVTDWSWPGSYTQSPSAACDKCTGIRGYFSQLVTLDSARHWSVTRLGGPALNASFVSLSQ</sequence>
<gene>
    <name evidence="2" type="ORF">G6034_05860</name>
</gene>
<dbReference type="RefSeq" id="WP_176634161.1">
    <property type="nucleotide sequence ID" value="NZ_JAAMFM010000005.1"/>
</dbReference>